<accession>A0A2P6PLT2</accession>
<evidence type="ECO:0000313" key="3">
    <source>
        <dbReference type="Proteomes" id="UP000238479"/>
    </source>
</evidence>
<proteinExistence type="predicted"/>
<sequence>MDLAIAGLVLISVSTALGDGGDVLYDGSGTLRFAVGEEWASPAISPGGWLTLDLVWLLPDRYFTELVWPSLHKEVMELWAKLVMSWEDRFAGDDRGLGSLEGGY</sequence>
<keyword evidence="1" id="KW-0732">Signal</keyword>
<feature type="signal peptide" evidence="1">
    <location>
        <begin position="1"/>
        <end position="18"/>
    </location>
</feature>
<feature type="chain" id="PRO_5015105447" evidence="1">
    <location>
        <begin position="19"/>
        <end position="104"/>
    </location>
</feature>
<name>A0A2P6PLT2_ROSCH</name>
<dbReference type="Proteomes" id="UP000238479">
    <property type="component" value="Chromosome 6"/>
</dbReference>
<gene>
    <name evidence="2" type="ORF">RchiOBHm_Chr6g0255161</name>
</gene>
<dbReference type="EMBL" id="PDCK01000044">
    <property type="protein sequence ID" value="PRQ22888.1"/>
    <property type="molecule type" value="Genomic_DNA"/>
</dbReference>
<evidence type="ECO:0000313" key="2">
    <source>
        <dbReference type="EMBL" id="PRQ22888.1"/>
    </source>
</evidence>
<evidence type="ECO:0000256" key="1">
    <source>
        <dbReference type="SAM" id="SignalP"/>
    </source>
</evidence>
<reference evidence="2 3" key="1">
    <citation type="journal article" date="2018" name="Nat. Genet.">
        <title>The Rosa genome provides new insights in the design of modern roses.</title>
        <authorList>
            <person name="Bendahmane M."/>
        </authorList>
    </citation>
    <scope>NUCLEOTIDE SEQUENCE [LARGE SCALE GENOMIC DNA]</scope>
    <source>
        <strain evidence="3">cv. Old Blush</strain>
    </source>
</reference>
<organism evidence="2 3">
    <name type="scientific">Rosa chinensis</name>
    <name type="common">China rose</name>
    <dbReference type="NCBI Taxonomy" id="74649"/>
    <lineage>
        <taxon>Eukaryota</taxon>
        <taxon>Viridiplantae</taxon>
        <taxon>Streptophyta</taxon>
        <taxon>Embryophyta</taxon>
        <taxon>Tracheophyta</taxon>
        <taxon>Spermatophyta</taxon>
        <taxon>Magnoliopsida</taxon>
        <taxon>eudicotyledons</taxon>
        <taxon>Gunneridae</taxon>
        <taxon>Pentapetalae</taxon>
        <taxon>rosids</taxon>
        <taxon>fabids</taxon>
        <taxon>Rosales</taxon>
        <taxon>Rosaceae</taxon>
        <taxon>Rosoideae</taxon>
        <taxon>Rosoideae incertae sedis</taxon>
        <taxon>Rosa</taxon>
    </lineage>
</organism>
<comment type="caution">
    <text evidence="2">The sequence shown here is derived from an EMBL/GenBank/DDBJ whole genome shotgun (WGS) entry which is preliminary data.</text>
</comment>
<dbReference type="AlphaFoldDB" id="A0A2P6PLT2"/>
<protein>
    <submittedName>
        <fullName evidence="2">Uncharacterized protein</fullName>
    </submittedName>
</protein>
<dbReference type="Gramene" id="PRQ22888">
    <property type="protein sequence ID" value="PRQ22888"/>
    <property type="gene ID" value="RchiOBHm_Chr6g0255161"/>
</dbReference>
<keyword evidence="3" id="KW-1185">Reference proteome</keyword>